<dbReference type="InterPro" id="IPR019786">
    <property type="entry name" value="Zinc_finger_PHD-type_CS"/>
</dbReference>
<evidence type="ECO:0000313" key="10">
    <source>
        <dbReference type="Proteomes" id="UP001648503"/>
    </source>
</evidence>
<feature type="compositionally biased region" description="Polar residues" evidence="7">
    <location>
        <begin position="710"/>
        <end position="732"/>
    </location>
</feature>
<protein>
    <recommendedName>
        <fullName evidence="8">B30.2/SPRY domain-containing protein</fullName>
    </recommendedName>
</protein>
<dbReference type="SUPFAM" id="SSF49899">
    <property type="entry name" value="Concanavalin A-like lectins/glucanases"/>
    <property type="match status" value="2"/>
</dbReference>
<dbReference type="InterPro" id="IPR001870">
    <property type="entry name" value="B30.2/SPRY"/>
</dbReference>
<dbReference type="PROSITE" id="PS01359">
    <property type="entry name" value="ZF_PHD_1"/>
    <property type="match status" value="1"/>
</dbReference>
<keyword evidence="4" id="KW-0862">Zinc</keyword>
<sequence>MATSWNSVAERSWEQLPDLQMQPETIATTPIPGAGTTTITTGTTTTGTVDIVATTTDGQFVESSLENTTVSISTGPSDLQATPSKIQDAKASASFSFQRDRTAQLSIELDIEHCSPSPMSIAAKSESTYASTSHSPTQSCQRLLVDEAPLIDLPPAITDSTATTIIKSRLPYTPSVINTISTSGKSKPSVPEHTDSDGLTCYCKQIREDKRRPMLQCVGCSSWFHQVCIESTRSWNFGLLLGDDYYQFTCKNCGAGTETMRRYTLSWGDVVQIVLFNLTQTMEARKVSSDGRKFYNWRQDICTFIDRNWEIFWLKSRPNTWRNSVASCLSTSSRFVSGVKHFDSEQGLWALDVNQFPSAAEQSRRTRVCGYFVRPDGSLLEEEVVKKERKRKKIDEEQPGISPVASLEVSMLTEQQQQQQQQQKSTKQKLATVTMAKTHSQTPSEISADSTSLAKRSKRPAKPKKTTDQAEIIEEQKDIDLATAIMIYPDVDNPGSEVVMSHQPTHTAPQIKFSDGGRQVQNEKGYRMAKASHGVWDGYWYFEVKKENAAGHCRVGWSQISGDLQGPCGYDQFSYSYRDQPGTLFHQSRQVKDAPELYAEGYGQGDVLGMSIYFPPCDSSEPATPEQASDHTDQPSSQPQLHSQESAQQTKPIDEKVEEMTQLAGQANTQPLLYSETDLSSRADCESIAEPLVSGGTHPLSDAHSRERASIQTQPQSQSPHIAPPQSQSQSVKLPKVHPVLLNRLWDAVRMLQYMPFRSNPLEVLPGTEIQFFKNGVALGIAFRDIYQGKYHPAVSLFGGALVSVNFGPNFAYPIPKAALPFSQVRSLGSWNKLRDANRRRHAKEAQLENGRKQAQRSDRKQQRGVKSFTAAPDKNGVVAVPVETSSASTPTVDLKAEDHPSSVVIADSQPLTEPVDKHAFTTAVMANPTLDMDEVLTLPRPADSILGEVAVADPLDLQIDQAVSSLEATPIVDPVIKAECDQAHELKMDFLVHPQLFSNDREVYSPGNSSFDQPAAGGTIGISNHDYSDHHPYVSDSKPHADTFGDAHTDPLREMGTSQPSTDNAQAPTLTRDDTFMSVMDIVDRDTDITDIEMKHIHS</sequence>
<feature type="region of interest" description="Disordered" evidence="7">
    <location>
        <begin position="1"/>
        <end position="42"/>
    </location>
</feature>
<feature type="region of interest" description="Disordered" evidence="7">
    <location>
        <begin position="613"/>
        <end position="651"/>
    </location>
</feature>
<evidence type="ECO:0000256" key="5">
    <source>
        <dbReference type="ARBA" id="ARBA00023242"/>
    </source>
</evidence>
<dbReference type="PROSITE" id="PS50188">
    <property type="entry name" value="B302_SPRY"/>
    <property type="match status" value="1"/>
</dbReference>
<feature type="compositionally biased region" description="Basic residues" evidence="7">
    <location>
        <begin position="455"/>
        <end position="464"/>
    </location>
</feature>
<feature type="region of interest" description="Disordered" evidence="7">
    <location>
        <begin position="412"/>
        <end position="470"/>
    </location>
</feature>
<name>A0ABQ8F6F5_9FUNG</name>
<dbReference type="InterPro" id="IPR011011">
    <property type="entry name" value="Znf_FYVE_PHD"/>
</dbReference>
<dbReference type="SMART" id="SM00249">
    <property type="entry name" value="PHD"/>
    <property type="match status" value="1"/>
</dbReference>
<evidence type="ECO:0000259" key="8">
    <source>
        <dbReference type="PROSITE" id="PS50188"/>
    </source>
</evidence>
<feature type="domain" description="B30.2/SPRY" evidence="8">
    <location>
        <begin position="480"/>
        <end position="672"/>
    </location>
</feature>
<feature type="compositionally biased region" description="Basic and acidic residues" evidence="7">
    <location>
        <begin position="844"/>
        <end position="862"/>
    </location>
</feature>
<dbReference type="Gene3D" id="2.60.120.920">
    <property type="match status" value="1"/>
</dbReference>
<evidence type="ECO:0000313" key="9">
    <source>
        <dbReference type="EMBL" id="KAH6593058.1"/>
    </source>
</evidence>
<feature type="compositionally biased region" description="Low complexity" evidence="7">
    <location>
        <begin position="25"/>
        <end position="42"/>
    </location>
</feature>
<dbReference type="InterPro" id="IPR013320">
    <property type="entry name" value="ConA-like_dom_sf"/>
</dbReference>
<dbReference type="SMART" id="SM00449">
    <property type="entry name" value="SPRY"/>
    <property type="match status" value="1"/>
</dbReference>
<feature type="compositionally biased region" description="Basic and acidic residues" evidence="7">
    <location>
        <begin position="1036"/>
        <end position="1054"/>
    </location>
</feature>
<keyword evidence="2" id="KW-0479">Metal-binding</keyword>
<evidence type="ECO:0000256" key="1">
    <source>
        <dbReference type="ARBA" id="ARBA00004123"/>
    </source>
</evidence>
<feature type="region of interest" description="Disordered" evidence="7">
    <location>
        <begin position="837"/>
        <end position="871"/>
    </location>
</feature>
<dbReference type="InterPro" id="IPR001965">
    <property type="entry name" value="Znf_PHD"/>
</dbReference>
<comment type="subcellular location">
    <subcellularLocation>
        <location evidence="1">Nucleus</location>
    </subcellularLocation>
</comment>
<comment type="similarity">
    <text evidence="6">Belongs to the cclA family.</text>
</comment>
<keyword evidence="3" id="KW-0863">Zinc-finger</keyword>
<organism evidence="9 10">
    <name type="scientific">Batrachochytrium salamandrivorans</name>
    <dbReference type="NCBI Taxonomy" id="1357716"/>
    <lineage>
        <taxon>Eukaryota</taxon>
        <taxon>Fungi</taxon>
        <taxon>Fungi incertae sedis</taxon>
        <taxon>Chytridiomycota</taxon>
        <taxon>Chytridiomycota incertae sedis</taxon>
        <taxon>Chytridiomycetes</taxon>
        <taxon>Rhizophydiales</taxon>
        <taxon>Rhizophydiales incertae sedis</taxon>
        <taxon>Batrachochytrium</taxon>
    </lineage>
</organism>
<dbReference type="Gene3D" id="3.90.980.20">
    <property type="match status" value="1"/>
</dbReference>
<gene>
    <name evidence="9" type="ORF">BASA50_007640</name>
</gene>
<keyword evidence="5" id="KW-0539">Nucleus</keyword>
<evidence type="ECO:0000256" key="6">
    <source>
        <dbReference type="ARBA" id="ARBA00038149"/>
    </source>
</evidence>
<feature type="region of interest" description="Disordered" evidence="7">
    <location>
        <begin position="691"/>
        <end position="732"/>
    </location>
</feature>
<dbReference type="EMBL" id="JAFCIX010000362">
    <property type="protein sequence ID" value="KAH6593058.1"/>
    <property type="molecule type" value="Genomic_DNA"/>
</dbReference>
<evidence type="ECO:0000256" key="7">
    <source>
        <dbReference type="SAM" id="MobiDB-lite"/>
    </source>
</evidence>
<feature type="region of interest" description="Disordered" evidence="7">
    <location>
        <begin position="1036"/>
        <end position="1070"/>
    </location>
</feature>
<dbReference type="InterPro" id="IPR003877">
    <property type="entry name" value="SPRY_dom"/>
</dbReference>
<feature type="compositionally biased region" description="Polar residues" evidence="7">
    <location>
        <begin position="424"/>
        <end position="453"/>
    </location>
</feature>
<comment type="caution">
    <text evidence="9">The sequence shown here is derived from an EMBL/GenBank/DDBJ whole genome shotgun (WGS) entry which is preliminary data.</text>
</comment>
<dbReference type="InterPro" id="IPR037353">
    <property type="entry name" value="ASH2"/>
</dbReference>
<evidence type="ECO:0000256" key="4">
    <source>
        <dbReference type="ARBA" id="ARBA00022833"/>
    </source>
</evidence>
<evidence type="ECO:0000256" key="3">
    <source>
        <dbReference type="ARBA" id="ARBA00022771"/>
    </source>
</evidence>
<dbReference type="InterPro" id="IPR043136">
    <property type="entry name" value="B30.2/SPRY_sf"/>
</dbReference>
<dbReference type="CDD" id="cd12872">
    <property type="entry name" value="SPRY_Ash2"/>
    <property type="match status" value="1"/>
</dbReference>
<dbReference type="PANTHER" id="PTHR10598">
    <property type="entry name" value="SET1/ASH2 HISTONE METHYLTRANSFERASE COMPLEX SUBUNIT ASH2"/>
    <property type="match status" value="1"/>
</dbReference>
<reference evidence="9 10" key="1">
    <citation type="submission" date="2021-02" db="EMBL/GenBank/DDBJ databases">
        <title>Variation within the Batrachochytrium salamandrivorans European outbreak.</title>
        <authorList>
            <person name="Kelly M."/>
            <person name="Pasmans F."/>
            <person name="Shea T.P."/>
            <person name="Munoz J.F."/>
            <person name="Carranza S."/>
            <person name="Cuomo C.A."/>
            <person name="Martel A."/>
        </authorList>
    </citation>
    <scope>NUCLEOTIDE SEQUENCE [LARGE SCALE GENOMIC DNA]</scope>
    <source>
        <strain evidence="9 10">AMFP18/2</strain>
    </source>
</reference>
<feature type="compositionally biased region" description="Polar residues" evidence="7">
    <location>
        <begin position="634"/>
        <end position="651"/>
    </location>
</feature>
<accession>A0ABQ8F6F5</accession>
<proteinExistence type="inferred from homology"/>
<keyword evidence="10" id="KW-1185">Reference proteome</keyword>
<dbReference type="Proteomes" id="UP001648503">
    <property type="component" value="Unassembled WGS sequence"/>
</dbReference>
<feature type="compositionally biased region" description="Polar residues" evidence="7">
    <location>
        <begin position="1057"/>
        <end position="1070"/>
    </location>
</feature>
<evidence type="ECO:0000256" key="2">
    <source>
        <dbReference type="ARBA" id="ARBA00022723"/>
    </source>
</evidence>
<dbReference type="SUPFAM" id="SSF57903">
    <property type="entry name" value="FYVE/PHD zinc finger"/>
    <property type="match status" value="1"/>
</dbReference>
<dbReference type="PANTHER" id="PTHR10598:SF0">
    <property type="entry name" value="SET1_ASH2 HISTONE METHYLTRANSFERASE COMPLEX SUBUNIT ASH2"/>
    <property type="match status" value="1"/>
</dbReference>